<dbReference type="InterPro" id="IPR036779">
    <property type="entry name" value="LysM_dom_sf"/>
</dbReference>
<dbReference type="PANTHER" id="PTHR38731">
    <property type="entry name" value="LIPL45-RELATED LIPOPROTEIN-RELATED"/>
    <property type="match status" value="1"/>
</dbReference>
<dbReference type="PROSITE" id="PS51782">
    <property type="entry name" value="LYSM"/>
    <property type="match status" value="1"/>
</dbReference>
<dbReference type="eggNOG" id="COG4254">
    <property type="taxonomic scope" value="Bacteria"/>
</dbReference>
<dbReference type="InterPro" id="IPR018392">
    <property type="entry name" value="LysM"/>
</dbReference>
<dbReference type="InterPro" id="IPR013783">
    <property type="entry name" value="Ig-like_fold"/>
</dbReference>
<dbReference type="Gene3D" id="2.60.120.1440">
    <property type="match status" value="1"/>
</dbReference>
<dbReference type="Proteomes" id="UP000000238">
    <property type="component" value="Chromosome"/>
</dbReference>
<dbReference type="CDD" id="cd00118">
    <property type="entry name" value="LysM"/>
    <property type="match status" value="1"/>
</dbReference>
<dbReference type="eggNOG" id="COG1652">
    <property type="taxonomic scope" value="Bacteria"/>
</dbReference>
<feature type="signal peptide" evidence="1">
    <location>
        <begin position="1"/>
        <end position="23"/>
    </location>
</feature>
<dbReference type="Pfam" id="PF01476">
    <property type="entry name" value="LysM"/>
    <property type="match status" value="1"/>
</dbReference>
<dbReference type="EMBL" id="CP000155">
    <property type="protein sequence ID" value="ABC31694.1"/>
    <property type="molecule type" value="Genomic_DNA"/>
</dbReference>
<dbReference type="KEGG" id="hch:HCH_05009"/>
<feature type="domain" description="LysM" evidence="2">
    <location>
        <begin position="31"/>
        <end position="78"/>
    </location>
</feature>
<dbReference type="RefSeq" id="WP_011398759.1">
    <property type="nucleotide sequence ID" value="NC_007645.1"/>
</dbReference>
<evidence type="ECO:0000259" key="2">
    <source>
        <dbReference type="PROSITE" id="PS51782"/>
    </source>
</evidence>
<dbReference type="SUPFAM" id="SSF54106">
    <property type="entry name" value="LysM domain"/>
    <property type="match status" value="1"/>
</dbReference>
<sequence length="526" mass="58783">MKQSKRHLLWLWFLCWFSCAGLAQEPDKMEWTYTTRPNDSLQSIGERFLAPNRGWDALMRYNSLNDAWSLTPGTQLRIPVAWLRHYPQSASLLNLRGKVWLRKAHTSHYVLATQEAKLEIGDEIKTDEGAALVGFADGSELTVSRQSIVIFNTLTHYGDTGMVDTRLRLLRGKMQQKVTPRRGPASRYEVSTPSAVAAVRGTAFRLRATSEVTVAEVTEGVVEVSNATASRKLYKGQGATVGSGSAFYEIQLPEAPEVSASAVYNAAPVKLSWAPVTNATAYVIEVFKGDGKELPVFSQQIDAPLVELPDLGNGDYRLLLRAVDPGGLEGVDTEVRFRVEQKAEPAQLITPLTGALLREPRPVFRWRLDTPTQMSSLEISADPQFTALYTRTPFSSISSAQAERNLNAGEYFWRIATLAGGDDFSYSESRRFTILGKLDDTHVIAVNYFEEKAKVFWKSVANADRYILQLAEDEFFNRVIEEQQVEKTSANLRLTPEKTYWIRIRPVAGPLYSSNFGATQAVRIEP</sequence>
<dbReference type="Gene3D" id="3.10.350.10">
    <property type="entry name" value="LysM domain"/>
    <property type="match status" value="1"/>
</dbReference>
<feature type="chain" id="PRO_5004215575" evidence="1">
    <location>
        <begin position="24"/>
        <end position="526"/>
    </location>
</feature>
<evidence type="ECO:0000256" key="1">
    <source>
        <dbReference type="SAM" id="SignalP"/>
    </source>
</evidence>
<dbReference type="HOGENOM" id="CLU_036396_1_0_6"/>
<organism evidence="3 4">
    <name type="scientific">Hahella chejuensis (strain KCTC 2396)</name>
    <dbReference type="NCBI Taxonomy" id="349521"/>
    <lineage>
        <taxon>Bacteria</taxon>
        <taxon>Pseudomonadati</taxon>
        <taxon>Pseudomonadota</taxon>
        <taxon>Gammaproteobacteria</taxon>
        <taxon>Oceanospirillales</taxon>
        <taxon>Hahellaceae</taxon>
        <taxon>Hahella</taxon>
    </lineage>
</organism>
<dbReference type="Pfam" id="PF04773">
    <property type="entry name" value="FecR"/>
    <property type="match status" value="1"/>
</dbReference>
<evidence type="ECO:0000313" key="3">
    <source>
        <dbReference type="EMBL" id="ABC31694.1"/>
    </source>
</evidence>
<dbReference type="Gene3D" id="2.60.40.10">
    <property type="entry name" value="Immunoglobulins"/>
    <property type="match status" value="1"/>
</dbReference>
<name>Q2SCD0_HAHCH</name>
<accession>Q2SCD0</accession>
<reference evidence="3 4" key="1">
    <citation type="journal article" date="2005" name="Nucleic Acids Res.">
        <title>Genomic blueprint of Hahella chejuensis, a marine microbe producing an algicidal agent.</title>
        <authorList>
            <person name="Jeong H."/>
            <person name="Yim J.H."/>
            <person name="Lee C."/>
            <person name="Choi S.-H."/>
            <person name="Park Y.K."/>
            <person name="Yoon S.H."/>
            <person name="Hur C.-G."/>
            <person name="Kang H.-Y."/>
            <person name="Kim D."/>
            <person name="Lee H.H."/>
            <person name="Park K.H."/>
            <person name="Park S.-H."/>
            <person name="Park H.-S."/>
            <person name="Lee H.K."/>
            <person name="Oh T.K."/>
            <person name="Kim J.F."/>
        </authorList>
    </citation>
    <scope>NUCLEOTIDE SEQUENCE [LARGE SCALE GENOMIC DNA]</scope>
    <source>
        <strain evidence="3 4">KCTC 2396</strain>
    </source>
</reference>
<dbReference type="InterPro" id="IPR006860">
    <property type="entry name" value="FecR"/>
</dbReference>
<dbReference type="AlphaFoldDB" id="Q2SCD0"/>
<protein>
    <submittedName>
        <fullName evidence="3">Protein containing LysM domain</fullName>
    </submittedName>
</protein>
<dbReference type="STRING" id="349521.HCH_05009"/>
<proteinExistence type="predicted"/>
<gene>
    <name evidence="3" type="ordered locus">HCH_05009</name>
</gene>
<keyword evidence="4" id="KW-1185">Reference proteome</keyword>
<keyword evidence="1" id="KW-0732">Signal</keyword>
<evidence type="ECO:0000313" key="4">
    <source>
        <dbReference type="Proteomes" id="UP000000238"/>
    </source>
</evidence>